<dbReference type="Pfam" id="PF03650">
    <property type="entry name" value="MPC"/>
    <property type="match status" value="1"/>
</dbReference>
<evidence type="ECO:0000256" key="8">
    <source>
        <dbReference type="ARBA" id="ARBA00023136"/>
    </source>
</evidence>
<dbReference type="GO" id="GO:0005743">
    <property type="term" value="C:mitochondrial inner membrane"/>
    <property type="evidence" value="ECO:0007669"/>
    <property type="project" value="UniProtKB-SubCell"/>
</dbReference>
<keyword evidence="8" id="KW-0472">Membrane</keyword>
<dbReference type="GO" id="GO:0006850">
    <property type="term" value="P:pyruvate import into mitochondria"/>
    <property type="evidence" value="ECO:0007669"/>
    <property type="project" value="InterPro"/>
</dbReference>
<evidence type="ECO:0000256" key="7">
    <source>
        <dbReference type="ARBA" id="ARBA00023128"/>
    </source>
</evidence>
<protein>
    <recommendedName>
        <fullName evidence="9">Mitochondrial pyruvate carrier</fullName>
    </recommendedName>
</protein>
<keyword evidence="4" id="KW-0812">Transmembrane</keyword>
<sequence>MSAFRPTTRILNFSRNLVRNQAFRQTSQRRFQSTAAEANGAPQSGFAKFWNSPVGPKTVHFWAPVMKWGLVLAGIADFFRPAENLSLSQNCALMATGAIWTRWCLIIKPKNIFLATVNFFLGCVGLVQTSRILLWRSSQKGDSVTDEAKQAAKEEAASGKKILADPVAAAKEAAKN</sequence>
<evidence type="ECO:0000256" key="6">
    <source>
        <dbReference type="ARBA" id="ARBA00022989"/>
    </source>
</evidence>
<evidence type="ECO:0000256" key="2">
    <source>
        <dbReference type="ARBA" id="ARBA00006416"/>
    </source>
</evidence>
<reference evidence="10 11" key="1">
    <citation type="journal article" date="2019" name="Sci. Rep.">
        <title>A multi-omics analysis of the grapevine pathogen Lasiodiplodia theobromae reveals that temperature affects the expression of virulence- and pathogenicity-related genes.</title>
        <authorList>
            <person name="Felix C."/>
            <person name="Meneses R."/>
            <person name="Goncalves M.F.M."/>
            <person name="Tilleman L."/>
            <person name="Duarte A.S."/>
            <person name="Jorrin-Novo J.V."/>
            <person name="Van de Peer Y."/>
            <person name="Deforce D."/>
            <person name="Van Nieuwerburgh F."/>
            <person name="Esteves A.C."/>
            <person name="Alves A."/>
        </authorList>
    </citation>
    <scope>NUCLEOTIDE SEQUENCE [LARGE SCALE GENOMIC DNA]</scope>
    <source>
        <strain evidence="10 11">LA-SOL3</strain>
    </source>
</reference>
<comment type="function">
    <text evidence="9">Mediates the uptake of pyruvate into mitochondria.</text>
</comment>
<proteinExistence type="inferred from homology"/>
<dbReference type="InterPro" id="IPR005336">
    <property type="entry name" value="MPC"/>
</dbReference>
<evidence type="ECO:0000256" key="4">
    <source>
        <dbReference type="ARBA" id="ARBA00022692"/>
    </source>
</evidence>
<evidence type="ECO:0000256" key="1">
    <source>
        <dbReference type="ARBA" id="ARBA00004448"/>
    </source>
</evidence>
<keyword evidence="5 9" id="KW-0999">Mitochondrion inner membrane</keyword>
<keyword evidence="7 9" id="KW-0496">Mitochondrion</keyword>
<accession>A0A5N5DP59</accession>
<dbReference type="AlphaFoldDB" id="A0A5N5DP59"/>
<dbReference type="EMBL" id="VCHE01000008">
    <property type="protein sequence ID" value="KAB2579131.1"/>
    <property type="molecule type" value="Genomic_DNA"/>
</dbReference>
<evidence type="ECO:0000256" key="3">
    <source>
        <dbReference type="ARBA" id="ARBA00022448"/>
    </source>
</evidence>
<organism evidence="10 11">
    <name type="scientific">Lasiodiplodia theobromae</name>
    <dbReference type="NCBI Taxonomy" id="45133"/>
    <lineage>
        <taxon>Eukaryota</taxon>
        <taxon>Fungi</taxon>
        <taxon>Dikarya</taxon>
        <taxon>Ascomycota</taxon>
        <taxon>Pezizomycotina</taxon>
        <taxon>Dothideomycetes</taxon>
        <taxon>Dothideomycetes incertae sedis</taxon>
        <taxon>Botryosphaeriales</taxon>
        <taxon>Botryosphaeriaceae</taxon>
        <taxon>Lasiodiplodia</taxon>
    </lineage>
</organism>
<name>A0A5N5DP59_9PEZI</name>
<keyword evidence="10" id="KW-0670">Pyruvate</keyword>
<dbReference type="PANTHER" id="PTHR14154">
    <property type="entry name" value="UPF0041 BRAIN PROTEIN 44-RELATED"/>
    <property type="match status" value="1"/>
</dbReference>
<comment type="similarity">
    <text evidence="2 9">Belongs to the mitochondrial pyruvate carrier (MPC) (TC 2.A.105) family.</text>
</comment>
<keyword evidence="11" id="KW-1185">Reference proteome</keyword>
<comment type="caution">
    <text evidence="10">The sequence shown here is derived from an EMBL/GenBank/DDBJ whole genome shotgun (WGS) entry which is preliminary data.</text>
</comment>
<evidence type="ECO:0000313" key="10">
    <source>
        <dbReference type="EMBL" id="KAB2579131.1"/>
    </source>
</evidence>
<evidence type="ECO:0000256" key="5">
    <source>
        <dbReference type="ARBA" id="ARBA00022792"/>
    </source>
</evidence>
<evidence type="ECO:0000256" key="9">
    <source>
        <dbReference type="RuleBase" id="RU363100"/>
    </source>
</evidence>
<evidence type="ECO:0000313" key="11">
    <source>
        <dbReference type="Proteomes" id="UP000325902"/>
    </source>
</evidence>
<dbReference type="Proteomes" id="UP000325902">
    <property type="component" value="Unassembled WGS sequence"/>
</dbReference>
<comment type="subcellular location">
    <subcellularLocation>
        <location evidence="1 9">Mitochondrion inner membrane</location>
        <topology evidence="1 9">Multi-pass membrane protein</topology>
    </subcellularLocation>
</comment>
<gene>
    <name evidence="10" type="primary">mpc2</name>
    <name evidence="10" type="ORF">DBV05_g2124</name>
</gene>
<keyword evidence="6" id="KW-1133">Transmembrane helix</keyword>
<dbReference type="OrthoDB" id="869189at2759"/>
<keyword evidence="3 9" id="KW-0813">Transport</keyword>